<keyword evidence="2" id="KW-0732">Signal</keyword>
<dbReference type="EMBL" id="JANF02000073">
    <property type="protein sequence ID" value="KER35461.1"/>
    <property type="molecule type" value="Genomic_DNA"/>
</dbReference>
<dbReference type="SUPFAM" id="SSF117782">
    <property type="entry name" value="YbjQ-like"/>
    <property type="match status" value="1"/>
</dbReference>
<organism evidence="3 4">
    <name type="scientific">Sphingobium indicum F2</name>
    <dbReference type="NCBI Taxonomy" id="1450518"/>
    <lineage>
        <taxon>Bacteria</taxon>
        <taxon>Pseudomonadati</taxon>
        <taxon>Pseudomonadota</taxon>
        <taxon>Alphaproteobacteria</taxon>
        <taxon>Sphingomonadales</taxon>
        <taxon>Sphingomonadaceae</taxon>
        <taxon>Sphingobium</taxon>
    </lineage>
</organism>
<feature type="chain" id="PRO_5034429902" description="Heavy metal-binding domain-containing protein" evidence="2">
    <location>
        <begin position="20"/>
        <end position="130"/>
    </location>
</feature>
<dbReference type="InterPro" id="IPR002765">
    <property type="entry name" value="UPF0145_YbjQ-like"/>
</dbReference>
<dbReference type="RefSeq" id="WP_020819322.1">
    <property type="nucleotide sequence ID" value="NZ_JANF02000073.1"/>
</dbReference>
<comment type="similarity">
    <text evidence="1">Belongs to the UPF0145 family.</text>
</comment>
<comment type="caution">
    <text evidence="3">The sequence shown here is derived from an EMBL/GenBank/DDBJ whole genome shotgun (WGS) entry which is preliminary data.</text>
</comment>
<evidence type="ECO:0008006" key="5">
    <source>
        <dbReference type="Google" id="ProtNLM"/>
    </source>
</evidence>
<protein>
    <recommendedName>
        <fullName evidence="5">Heavy metal-binding domain-containing protein</fullName>
    </recommendedName>
</protein>
<sequence>MRYVLIAALSMGIAAPAFGQAPQAQLLVNEEVGVPVFPYDITDRPYEVLGEVKAGVRKATVFSKSPSQDKIYKELWERAQKLGADAVVKAQYGDAHVSAFSWGKSNATGTAVRFLSAGGITPAATPAGSH</sequence>
<gene>
    <name evidence="3" type="ORF">AL00_15970</name>
</gene>
<accession>A0A8E0WQH2</accession>
<proteinExistence type="inferred from homology"/>
<evidence type="ECO:0000313" key="3">
    <source>
        <dbReference type="EMBL" id="KER35461.1"/>
    </source>
</evidence>
<dbReference type="AlphaFoldDB" id="A0A8E0WQH2"/>
<evidence type="ECO:0000256" key="2">
    <source>
        <dbReference type="SAM" id="SignalP"/>
    </source>
</evidence>
<name>A0A8E0WQH2_9SPHN</name>
<dbReference type="Gene3D" id="3.30.110.70">
    <property type="entry name" value="Hypothetical protein apc22750. Chain B"/>
    <property type="match status" value="1"/>
</dbReference>
<dbReference type="Pfam" id="PF01906">
    <property type="entry name" value="YbjQ_1"/>
    <property type="match status" value="1"/>
</dbReference>
<dbReference type="InterPro" id="IPR035439">
    <property type="entry name" value="UPF0145_dom_sf"/>
</dbReference>
<evidence type="ECO:0000256" key="1">
    <source>
        <dbReference type="ARBA" id="ARBA00010751"/>
    </source>
</evidence>
<reference evidence="3 4" key="1">
    <citation type="submission" date="2014-05" db="EMBL/GenBank/DDBJ databases">
        <title>Genome Announcement of Sphingobium lucknowense F2.</title>
        <authorList>
            <person name="Lal R."/>
            <person name="Negi V."/>
            <person name="Lata P."/>
            <person name="Sangwan N."/>
            <person name="Gupta S.K."/>
            <person name="Rao D.L.N."/>
            <person name="Das S."/>
        </authorList>
    </citation>
    <scope>NUCLEOTIDE SEQUENCE [LARGE SCALE GENOMIC DNA]</scope>
    <source>
        <strain evidence="3 4">F2</strain>
    </source>
</reference>
<dbReference type="Proteomes" id="UP000028135">
    <property type="component" value="Unassembled WGS sequence"/>
</dbReference>
<evidence type="ECO:0000313" key="4">
    <source>
        <dbReference type="Proteomes" id="UP000028135"/>
    </source>
</evidence>
<feature type="signal peptide" evidence="2">
    <location>
        <begin position="1"/>
        <end position="19"/>
    </location>
</feature>